<evidence type="ECO:0000256" key="1">
    <source>
        <dbReference type="SAM" id="MobiDB-lite"/>
    </source>
</evidence>
<feature type="compositionally biased region" description="Polar residues" evidence="1">
    <location>
        <begin position="371"/>
        <end position="383"/>
    </location>
</feature>
<gene>
    <name evidence="2" type="ORF">NTEN_LOCUS3487</name>
</gene>
<accession>A0A6H5G511</accession>
<feature type="compositionally biased region" description="Basic and acidic residues" evidence="1">
    <location>
        <begin position="1"/>
        <end position="11"/>
    </location>
</feature>
<feature type="compositionally biased region" description="Polar residues" evidence="1">
    <location>
        <begin position="146"/>
        <end position="161"/>
    </location>
</feature>
<reference evidence="2 3" key="1">
    <citation type="submission" date="2020-02" db="EMBL/GenBank/DDBJ databases">
        <authorList>
            <person name="Ferguson B K."/>
        </authorList>
    </citation>
    <scope>NUCLEOTIDE SEQUENCE [LARGE SCALE GENOMIC DNA]</scope>
</reference>
<keyword evidence="3" id="KW-1185">Reference proteome</keyword>
<sequence>MTTTSKEDTPSHTRMIGGKIIREEVEHKEPAGVLSVSDKKKEQSVRTEERETSQRSTDGTDEHHRTRIIGGKIVREELPHDLPAGARIKPQRETSTNLTDEESRTSSSSKYSTSHETVQKFKIVDGKHVLVESTETSKNLDEDRPSSMTTTSKENAPSQSRMVGGKIVREEIKHDLPAGVSSVPAKASQLQNTTEYSKTSHHTEKTQSNVIDTTDDISQSHHTRIVAGKVIREEIKHDLPAGISTLDGRPDSPKRAPSKEPQTTDRTIKEPDVHDDFIRTERVVQHVKMVGGKVVKTETTEYVDVPREKTPAPQDSQRTDKTSTYEREDHTSKSTRDTDIRMIGGKIIQPKQHHDRPAGISTPEDKKSPEKIQTQEPRASDSVTKSEHTRIVS</sequence>
<feature type="region of interest" description="Disordered" evidence="1">
    <location>
        <begin position="297"/>
        <end position="393"/>
    </location>
</feature>
<feature type="compositionally biased region" description="Basic and acidic residues" evidence="1">
    <location>
        <begin position="317"/>
        <end position="340"/>
    </location>
</feature>
<name>A0A6H5G511_9HEMI</name>
<feature type="region of interest" description="Disordered" evidence="1">
    <location>
        <begin position="176"/>
        <end position="217"/>
    </location>
</feature>
<feature type="compositionally biased region" description="Basic and acidic residues" evidence="1">
    <location>
        <begin position="384"/>
        <end position="393"/>
    </location>
</feature>
<dbReference type="EMBL" id="CADCXU010005440">
    <property type="protein sequence ID" value="CAA9997151.1"/>
    <property type="molecule type" value="Genomic_DNA"/>
</dbReference>
<organism evidence="2 3">
    <name type="scientific">Nesidiocoris tenuis</name>
    <dbReference type="NCBI Taxonomy" id="355587"/>
    <lineage>
        <taxon>Eukaryota</taxon>
        <taxon>Metazoa</taxon>
        <taxon>Ecdysozoa</taxon>
        <taxon>Arthropoda</taxon>
        <taxon>Hexapoda</taxon>
        <taxon>Insecta</taxon>
        <taxon>Pterygota</taxon>
        <taxon>Neoptera</taxon>
        <taxon>Paraneoptera</taxon>
        <taxon>Hemiptera</taxon>
        <taxon>Heteroptera</taxon>
        <taxon>Panheteroptera</taxon>
        <taxon>Cimicomorpha</taxon>
        <taxon>Miridae</taxon>
        <taxon>Dicyphina</taxon>
        <taxon>Nesidiocoris</taxon>
    </lineage>
</organism>
<feature type="compositionally biased region" description="Basic and acidic residues" evidence="1">
    <location>
        <begin position="297"/>
        <end position="310"/>
    </location>
</feature>
<feature type="compositionally biased region" description="Basic and acidic residues" evidence="1">
    <location>
        <begin position="20"/>
        <end position="30"/>
    </location>
</feature>
<feature type="region of interest" description="Disordered" evidence="1">
    <location>
        <begin position="132"/>
        <end position="164"/>
    </location>
</feature>
<feature type="compositionally biased region" description="Basic and acidic residues" evidence="1">
    <location>
        <begin position="37"/>
        <end position="64"/>
    </location>
</feature>
<feature type="compositionally biased region" description="Polar residues" evidence="1">
    <location>
        <begin position="188"/>
        <end position="197"/>
    </location>
</feature>
<dbReference type="Proteomes" id="UP000479000">
    <property type="component" value="Unassembled WGS sequence"/>
</dbReference>
<feature type="compositionally biased region" description="Basic and acidic residues" evidence="1">
    <location>
        <begin position="248"/>
        <end position="274"/>
    </location>
</feature>
<feature type="compositionally biased region" description="Low complexity" evidence="1">
    <location>
        <begin position="105"/>
        <end position="116"/>
    </location>
</feature>
<evidence type="ECO:0000313" key="3">
    <source>
        <dbReference type="Proteomes" id="UP000479000"/>
    </source>
</evidence>
<evidence type="ECO:0000313" key="2">
    <source>
        <dbReference type="EMBL" id="CAA9997151.1"/>
    </source>
</evidence>
<proteinExistence type="predicted"/>
<feature type="non-terminal residue" evidence="2">
    <location>
        <position position="393"/>
    </location>
</feature>
<dbReference type="AlphaFoldDB" id="A0A6H5G511"/>
<feature type="region of interest" description="Disordered" evidence="1">
    <location>
        <begin position="238"/>
        <end position="274"/>
    </location>
</feature>
<protein>
    <submittedName>
        <fullName evidence="2">Uncharacterized protein</fullName>
    </submittedName>
</protein>
<feature type="region of interest" description="Disordered" evidence="1">
    <location>
        <begin position="1"/>
        <end position="116"/>
    </location>
</feature>